<evidence type="ECO:0000313" key="3">
    <source>
        <dbReference type="EMBL" id="KRG29355.1"/>
    </source>
</evidence>
<dbReference type="AlphaFoldDB" id="A0A0Q9Z8S2"/>
<dbReference type="Gene3D" id="3.40.710.10">
    <property type="entry name" value="DD-peptidase/beta-lactamase superfamily"/>
    <property type="match status" value="1"/>
</dbReference>
<dbReference type="InterPro" id="IPR012338">
    <property type="entry name" value="Beta-lactam/transpept-like"/>
</dbReference>
<protein>
    <submittedName>
        <fullName evidence="3">Serine hydrolase</fullName>
    </submittedName>
</protein>
<dbReference type="GO" id="GO:0016787">
    <property type="term" value="F:hydrolase activity"/>
    <property type="evidence" value="ECO:0007669"/>
    <property type="project" value="UniProtKB-KW"/>
</dbReference>
<dbReference type="Proteomes" id="UP000051643">
    <property type="component" value="Unassembled WGS sequence"/>
</dbReference>
<gene>
    <name evidence="3" type="ORF">APR42_05325</name>
</gene>
<dbReference type="PANTHER" id="PTHR43283">
    <property type="entry name" value="BETA-LACTAMASE-RELATED"/>
    <property type="match status" value="1"/>
</dbReference>
<comment type="caution">
    <text evidence="3">The sequence shown here is derived from an EMBL/GenBank/DDBJ whole genome shotgun (WGS) entry which is preliminary data.</text>
</comment>
<dbReference type="PANTHER" id="PTHR43283:SF3">
    <property type="entry name" value="BETA-LACTAMASE FAMILY PROTEIN (AFU_ORTHOLOGUE AFUA_5G07500)"/>
    <property type="match status" value="1"/>
</dbReference>
<dbReference type="SUPFAM" id="SSF56601">
    <property type="entry name" value="beta-lactamase/transpeptidase-like"/>
    <property type="match status" value="1"/>
</dbReference>
<evidence type="ECO:0000256" key="1">
    <source>
        <dbReference type="SAM" id="SignalP"/>
    </source>
</evidence>
<keyword evidence="3" id="KW-0378">Hydrolase</keyword>
<organism evidence="3 4">
    <name type="scientific">Salegentibacter mishustinae</name>
    <dbReference type="NCBI Taxonomy" id="270918"/>
    <lineage>
        <taxon>Bacteria</taxon>
        <taxon>Pseudomonadati</taxon>
        <taxon>Bacteroidota</taxon>
        <taxon>Flavobacteriia</taxon>
        <taxon>Flavobacteriales</taxon>
        <taxon>Flavobacteriaceae</taxon>
        <taxon>Salegentibacter</taxon>
    </lineage>
</organism>
<dbReference type="RefSeq" id="WP_057481831.1">
    <property type="nucleotide sequence ID" value="NZ_BMWR01000003.1"/>
</dbReference>
<dbReference type="OrthoDB" id="1522765at2"/>
<dbReference type="STRING" id="270918.APR42_05325"/>
<dbReference type="Pfam" id="PF00144">
    <property type="entry name" value="Beta-lactamase"/>
    <property type="match status" value="1"/>
</dbReference>
<dbReference type="InterPro" id="IPR001466">
    <property type="entry name" value="Beta-lactam-related"/>
</dbReference>
<keyword evidence="1" id="KW-0732">Signal</keyword>
<feature type="chain" id="PRO_5006389202" evidence="1">
    <location>
        <begin position="22"/>
        <end position="432"/>
    </location>
</feature>
<name>A0A0Q9Z8S2_9FLAO</name>
<feature type="signal peptide" evidence="1">
    <location>
        <begin position="1"/>
        <end position="21"/>
    </location>
</feature>
<dbReference type="EMBL" id="LKTP01000012">
    <property type="protein sequence ID" value="KRG29355.1"/>
    <property type="molecule type" value="Genomic_DNA"/>
</dbReference>
<proteinExistence type="predicted"/>
<accession>A0A0Q9Z8S2</accession>
<reference evidence="3" key="1">
    <citation type="submission" date="2015-10" db="EMBL/GenBank/DDBJ databases">
        <title>Draft genome sequence of Salegentibacter mishustinae KCTC 12263.</title>
        <authorList>
            <person name="Lin W."/>
            <person name="Zheng Q."/>
        </authorList>
    </citation>
    <scope>NUCLEOTIDE SEQUENCE [LARGE SCALE GENOMIC DNA]</scope>
    <source>
        <strain evidence="3">KCTC 12263</strain>
    </source>
</reference>
<dbReference type="InterPro" id="IPR050789">
    <property type="entry name" value="Diverse_Enzym_Activities"/>
</dbReference>
<evidence type="ECO:0000259" key="2">
    <source>
        <dbReference type="Pfam" id="PF00144"/>
    </source>
</evidence>
<sequence length="432" mass="47972">MKSIFLNIARLSIFIGSLAISAQTASINNSGILESATPAEVGMSLERIQKIEEMLHSAIEENQIPGAVALIARDGKIIFHEAYGEANASGKELGKDAIFRLASQTKAITATAVMMLWEEGKFRLDDPISKYIPEFKDSKILKNFNEADSSFTSTPAENEITIRHLLTHTSGLGYGAIDSDGRVKKIYAKAGITELFTEEEVNIEENVKKLAALPLHHEPGEKFTYGLGLDVLGYFIEVVSGQDFDEFLKERIFDPLQMDDTRFYQPLSKKNRLVAIQHKKDGKWENFPNTFYNTNYPLTENGTYFSGGAGLSGTAKDYAKFLQMYLNGGEYNGTRLLSRKTVDIIMGNQTGEKFNFPNQYYGIAFGVVSKKGEIAGGQGSAGTFDWGGYFNTQYFADPEEQIIGILLKQTQGNTGDETAWKFRQMLFSAIDD</sequence>
<evidence type="ECO:0000313" key="4">
    <source>
        <dbReference type="Proteomes" id="UP000051643"/>
    </source>
</evidence>
<feature type="domain" description="Beta-lactamase-related" evidence="2">
    <location>
        <begin position="57"/>
        <end position="419"/>
    </location>
</feature>
<keyword evidence="4" id="KW-1185">Reference proteome</keyword>